<feature type="binding site" evidence="4">
    <location>
        <begin position="119"/>
        <end position="122"/>
    </location>
    <ligand>
        <name>NAD(+)</name>
        <dbReference type="ChEBI" id="CHEBI:57540"/>
    </ligand>
</feature>
<protein>
    <submittedName>
        <fullName evidence="6">Iron-containing alcohol dehydrogenase family protein</fullName>
    </submittedName>
</protein>
<feature type="binding site" evidence="4">
    <location>
        <begin position="97"/>
        <end position="101"/>
    </location>
    <ligand>
        <name>NAD(+)</name>
        <dbReference type="ChEBI" id="CHEBI:57540"/>
    </ligand>
</feature>
<keyword evidence="2" id="KW-0560">Oxidoreductase</keyword>
<dbReference type="Proteomes" id="UP000886890">
    <property type="component" value="Unassembled WGS sequence"/>
</dbReference>
<dbReference type="PIRSF" id="PIRSF000112">
    <property type="entry name" value="Glycerol_dehydrogenase"/>
    <property type="match status" value="1"/>
</dbReference>
<dbReference type="CDD" id="cd08171">
    <property type="entry name" value="GlyDH-like"/>
    <property type="match status" value="1"/>
</dbReference>
<evidence type="ECO:0000313" key="6">
    <source>
        <dbReference type="EMBL" id="HIX76260.1"/>
    </source>
</evidence>
<dbReference type="GO" id="GO:0046872">
    <property type="term" value="F:metal ion binding"/>
    <property type="evidence" value="ECO:0007669"/>
    <property type="project" value="UniProtKB-KW"/>
</dbReference>
<keyword evidence="1 3" id="KW-0479">Metal-binding</keyword>
<dbReference type="PANTHER" id="PTHR43616:SF3">
    <property type="entry name" value="HYDROXYCARBOXYLATE DEHYDROGENASE A"/>
    <property type="match status" value="1"/>
</dbReference>
<evidence type="ECO:0000256" key="2">
    <source>
        <dbReference type="ARBA" id="ARBA00023002"/>
    </source>
</evidence>
<evidence type="ECO:0000256" key="1">
    <source>
        <dbReference type="ARBA" id="ARBA00022723"/>
    </source>
</evidence>
<dbReference type="SUPFAM" id="SSF56796">
    <property type="entry name" value="Dehydroquinate synthase-like"/>
    <property type="match status" value="1"/>
</dbReference>
<proteinExistence type="predicted"/>
<organism evidence="6 7">
    <name type="scientific">Candidatus Fusicatenibacter merdavium</name>
    <dbReference type="NCBI Taxonomy" id="2838600"/>
    <lineage>
        <taxon>Bacteria</taxon>
        <taxon>Bacillati</taxon>
        <taxon>Bacillota</taxon>
        <taxon>Clostridia</taxon>
        <taxon>Lachnospirales</taxon>
        <taxon>Lachnospiraceae</taxon>
        <taxon>Fusicatenibacter</taxon>
    </lineage>
</organism>
<feature type="binding site" evidence="3">
    <location>
        <position position="279"/>
    </location>
    <ligand>
        <name>glycerol</name>
        <dbReference type="ChEBI" id="CHEBI:17754"/>
    </ligand>
</feature>
<feature type="binding site" evidence="4">
    <location>
        <position position="128"/>
    </location>
    <ligand>
        <name>NAD(+)</name>
        <dbReference type="ChEBI" id="CHEBI:57540"/>
    </ligand>
</feature>
<dbReference type="EMBL" id="DXEK01000020">
    <property type="protein sequence ID" value="HIX76260.1"/>
    <property type="molecule type" value="Genomic_DNA"/>
</dbReference>
<dbReference type="Pfam" id="PF00465">
    <property type="entry name" value="Fe-ADH"/>
    <property type="match status" value="1"/>
</dbReference>
<dbReference type="Gene3D" id="1.20.1090.10">
    <property type="entry name" value="Dehydroquinate synthase-like - alpha domain"/>
    <property type="match status" value="1"/>
</dbReference>
<accession>A0A9D1XBP1</accession>
<evidence type="ECO:0000256" key="3">
    <source>
        <dbReference type="PIRSR" id="PIRSR000112-1"/>
    </source>
</evidence>
<dbReference type="AlphaFoldDB" id="A0A9D1XBP1"/>
<sequence length="368" mass="41534">MKLENYEVHLPNYSIGDKIYDKIGPVCESYGKKVLVIGGKKALDAAYGKIRRYVDQTDLEIIGKELYGENCTYATVEKLRALPSYQEADMVFGVGGGKALDTVKCLCITDDKPVFAFPTIASNCAACTSVSIMYHEDGTFLKPHFFVRPVMHSFIDTEIIAKAPSRYIWAGIGDTYAKYYEAVISSRGERLEHFTALGVAVSRMCRDPLLEYGPKAYEDHKNGLCTYEAEQVVLAIIVTTGIASIFLTKDFTPDYNSGLAHAIFYALTSCPIIEERHLHGEVVGFGVLLALLVDRQYEEFEKIYELNKAVGLPVSLEEIEITEKEWEECMNRIPDMSDISHYPYRVTRGMLEEAMDRLKERVRNDDEK</sequence>
<reference evidence="6" key="1">
    <citation type="journal article" date="2021" name="PeerJ">
        <title>Extensive microbial diversity within the chicken gut microbiome revealed by metagenomics and culture.</title>
        <authorList>
            <person name="Gilroy R."/>
            <person name="Ravi A."/>
            <person name="Getino M."/>
            <person name="Pursley I."/>
            <person name="Horton D.L."/>
            <person name="Alikhan N.F."/>
            <person name="Baker D."/>
            <person name="Gharbi K."/>
            <person name="Hall N."/>
            <person name="Watson M."/>
            <person name="Adriaenssens E.M."/>
            <person name="Foster-Nyarko E."/>
            <person name="Jarju S."/>
            <person name="Secka A."/>
            <person name="Antonio M."/>
            <person name="Oren A."/>
            <person name="Chaudhuri R.R."/>
            <person name="La Ragione R."/>
            <person name="Hildebrand F."/>
            <person name="Pallen M.J."/>
        </authorList>
    </citation>
    <scope>NUCLEOTIDE SEQUENCE</scope>
    <source>
        <strain evidence="6">CHK183-1962</strain>
    </source>
</reference>
<feature type="binding site" evidence="3">
    <location>
        <position position="174"/>
    </location>
    <ligand>
        <name>glycerol</name>
        <dbReference type="ChEBI" id="CHEBI:17754"/>
    </ligand>
</feature>
<keyword evidence="4" id="KW-0520">NAD</keyword>
<dbReference type="InterPro" id="IPR001670">
    <property type="entry name" value="ADH_Fe/GldA"/>
</dbReference>
<dbReference type="InterPro" id="IPR016205">
    <property type="entry name" value="Glycerol_DH"/>
</dbReference>
<dbReference type="Gene3D" id="3.40.50.1970">
    <property type="match status" value="1"/>
</dbReference>
<feature type="domain" description="Alcohol dehydrogenase iron-type/glycerol dehydrogenase GldA" evidence="5">
    <location>
        <begin position="12"/>
        <end position="138"/>
    </location>
</feature>
<evidence type="ECO:0000259" key="5">
    <source>
        <dbReference type="Pfam" id="PF00465"/>
    </source>
</evidence>
<comment type="caution">
    <text evidence="6">The sequence shown here is derived from an EMBL/GenBank/DDBJ whole genome shotgun (WGS) entry which is preliminary data.</text>
</comment>
<feature type="binding site" evidence="3">
    <location>
        <position position="261"/>
    </location>
    <ligand>
        <name>glycerol</name>
        <dbReference type="ChEBI" id="CHEBI:17754"/>
    </ligand>
</feature>
<reference evidence="6" key="2">
    <citation type="submission" date="2021-04" db="EMBL/GenBank/DDBJ databases">
        <authorList>
            <person name="Gilroy R."/>
        </authorList>
    </citation>
    <scope>NUCLEOTIDE SEQUENCE</scope>
    <source>
        <strain evidence="6">CHK183-1962</strain>
    </source>
</reference>
<name>A0A9D1XBP1_9FIRM</name>
<comment type="cofactor">
    <cofactor evidence="3">
        <name>Zn(2+)</name>
        <dbReference type="ChEBI" id="CHEBI:29105"/>
    </cofactor>
    <text evidence="3">Binds 1 zinc ion per subunit.</text>
</comment>
<evidence type="ECO:0000313" key="7">
    <source>
        <dbReference type="Proteomes" id="UP000886890"/>
    </source>
</evidence>
<feature type="binding site" evidence="4">
    <location>
        <position position="134"/>
    </location>
    <ligand>
        <name>NAD(+)</name>
        <dbReference type="ChEBI" id="CHEBI:57540"/>
    </ligand>
</feature>
<dbReference type="PANTHER" id="PTHR43616">
    <property type="entry name" value="GLYCEROL DEHYDROGENASE"/>
    <property type="match status" value="1"/>
</dbReference>
<dbReference type="GO" id="GO:0016614">
    <property type="term" value="F:oxidoreductase activity, acting on CH-OH group of donors"/>
    <property type="evidence" value="ECO:0007669"/>
    <property type="project" value="InterPro"/>
</dbReference>
<gene>
    <name evidence="6" type="ORF">H9734_01485</name>
</gene>
<keyword evidence="3" id="KW-0862">Zinc</keyword>
<evidence type="ECO:0000256" key="4">
    <source>
        <dbReference type="PIRSR" id="PIRSR000112-3"/>
    </source>
</evidence>